<dbReference type="RefSeq" id="XP_056058814.1">
    <property type="nucleotide sequence ID" value="XM_056203345.1"/>
</dbReference>
<accession>A0A9W8USA1</accession>
<evidence type="ECO:0000313" key="2">
    <source>
        <dbReference type="EMBL" id="KAJ4163899.1"/>
    </source>
</evidence>
<sequence length="316" mass="35230">MYICSMAASKMENSSQPLLYTDCEGFRGSGAGEFMKADEEEKKIPEHETHAQQEESAASSGQDGETSKMDTKETSTGVRRKIDAAVTHTLKSISRMLQPSMTKRSTAVDEMFPRLLYNFSDVIIYVVSHQAAKTMGLTLNKLVGWSDSSHEAAINRVVLPHFIIVINKCPKGSVWDQKLTTSSILKEQADLLAEDTAGTNRKTIDQLNKSYASVQFINIPNMEDTKPRVEQLEDFYSLIVTTVKAAQQNKADVGMSLPSRSLHQFYKTAFEHYSRTLDEPFNFIRALAEAQPPVKSLVNSFRTIMTAAMKALDVGR</sequence>
<feature type="compositionally biased region" description="Polar residues" evidence="1">
    <location>
        <begin position="54"/>
        <end position="64"/>
    </location>
</feature>
<organism evidence="2 3">
    <name type="scientific">Akanthomyces muscarius</name>
    <name type="common">Entomopathogenic fungus</name>
    <name type="synonym">Lecanicillium muscarium</name>
    <dbReference type="NCBI Taxonomy" id="2231603"/>
    <lineage>
        <taxon>Eukaryota</taxon>
        <taxon>Fungi</taxon>
        <taxon>Dikarya</taxon>
        <taxon>Ascomycota</taxon>
        <taxon>Pezizomycotina</taxon>
        <taxon>Sordariomycetes</taxon>
        <taxon>Hypocreomycetidae</taxon>
        <taxon>Hypocreales</taxon>
        <taxon>Cordycipitaceae</taxon>
        <taxon>Akanthomyces</taxon>
    </lineage>
</organism>
<dbReference type="Proteomes" id="UP001144673">
    <property type="component" value="Chromosome 1"/>
</dbReference>
<evidence type="ECO:0000256" key="1">
    <source>
        <dbReference type="SAM" id="MobiDB-lite"/>
    </source>
</evidence>
<feature type="compositionally biased region" description="Basic and acidic residues" evidence="1">
    <location>
        <begin position="35"/>
        <end position="53"/>
    </location>
</feature>
<keyword evidence="3" id="KW-1185">Reference proteome</keyword>
<feature type="region of interest" description="Disordered" evidence="1">
    <location>
        <begin position="30"/>
        <end position="76"/>
    </location>
</feature>
<gene>
    <name evidence="2" type="ORF">LMH87_005601</name>
</gene>
<proteinExistence type="predicted"/>
<protein>
    <submittedName>
        <fullName evidence="2">Uncharacterized protein</fullName>
    </submittedName>
</protein>
<name>A0A9W8USA1_AKAMU</name>
<dbReference type="KEGG" id="amus:LMH87_005601"/>
<evidence type="ECO:0000313" key="3">
    <source>
        <dbReference type="Proteomes" id="UP001144673"/>
    </source>
</evidence>
<dbReference type="AlphaFoldDB" id="A0A9W8USA1"/>
<dbReference type="GeneID" id="80892760"/>
<dbReference type="EMBL" id="JAJHUN010000001">
    <property type="protein sequence ID" value="KAJ4163899.1"/>
    <property type="molecule type" value="Genomic_DNA"/>
</dbReference>
<comment type="caution">
    <text evidence="2">The sequence shown here is derived from an EMBL/GenBank/DDBJ whole genome shotgun (WGS) entry which is preliminary data.</text>
</comment>
<reference evidence="2" key="1">
    <citation type="journal article" date="2023" name="Access Microbiol">
        <title>De-novo genome assembly for Akanthomyces muscarius, a biocontrol agent of insect agricultural pests.</title>
        <authorList>
            <person name="Erdos Z."/>
            <person name="Studholme D.J."/>
            <person name="Raymond B."/>
            <person name="Sharma M."/>
        </authorList>
    </citation>
    <scope>NUCLEOTIDE SEQUENCE</scope>
    <source>
        <strain evidence="2">Ve6</strain>
    </source>
</reference>